<dbReference type="OrthoDB" id="664960at2759"/>
<dbReference type="Pfam" id="PF00931">
    <property type="entry name" value="NB-ARC"/>
    <property type="match status" value="1"/>
</dbReference>
<dbReference type="PANTHER" id="PTHR33463:SF220">
    <property type="entry name" value="NB-ARC DOMAIN-CONTAINING PROTEIN"/>
    <property type="match status" value="1"/>
</dbReference>
<sequence length="187" mass="20968">MGVSFSCALDQVMNHVCSCLGGEVNYICNLDKNLAALERAIEVLRAKRADVLTKVHREERQGLQRLNEVQVMSLWSLYYSYGKKVFEMLKEVEDLKSDGVFEVVAGPRTKDVVVEMSLQPTIIGQDIMIERAWNHLIDEGTGIMGLYGMGGVGKTTLLAQINNRFLGTNDGFEIVIWVVVSRELRVD</sequence>
<dbReference type="Gene3D" id="3.40.50.300">
    <property type="entry name" value="P-loop containing nucleotide triphosphate hydrolases"/>
    <property type="match status" value="1"/>
</dbReference>
<evidence type="ECO:0000259" key="2">
    <source>
        <dbReference type="Pfam" id="PF00931"/>
    </source>
</evidence>
<dbReference type="Proteomes" id="UP000467841">
    <property type="component" value="Unassembled WGS sequence"/>
</dbReference>
<dbReference type="PANTHER" id="PTHR33463">
    <property type="entry name" value="NB-ARC DOMAIN-CONTAINING PROTEIN-RELATED"/>
    <property type="match status" value="1"/>
</dbReference>
<dbReference type="SUPFAM" id="SSF52540">
    <property type="entry name" value="P-loop containing nucleoside triphosphate hydrolases"/>
    <property type="match status" value="1"/>
</dbReference>
<accession>A0A6D2KBL1</accession>
<evidence type="ECO:0000256" key="1">
    <source>
        <dbReference type="ARBA" id="ARBA00022821"/>
    </source>
</evidence>
<evidence type="ECO:0000313" key="5">
    <source>
        <dbReference type="Proteomes" id="UP000467841"/>
    </source>
</evidence>
<dbReference type="AlphaFoldDB" id="A0A6D2KBL1"/>
<dbReference type="GO" id="GO:0043531">
    <property type="term" value="F:ADP binding"/>
    <property type="evidence" value="ECO:0007669"/>
    <property type="project" value="InterPro"/>
</dbReference>
<evidence type="ECO:0000313" key="3">
    <source>
        <dbReference type="EMBL" id="CAA7019669.1"/>
    </source>
</evidence>
<reference evidence="4 5" key="1">
    <citation type="submission" date="2020-01" db="EMBL/GenBank/DDBJ databases">
        <authorList>
            <person name="Mishra B."/>
        </authorList>
    </citation>
    <scope>NUCLEOTIDE SEQUENCE [LARGE SCALE GENOMIC DNA]</scope>
</reference>
<keyword evidence="1" id="KW-0611">Plant defense</keyword>
<organism evidence="4 5">
    <name type="scientific">Microthlaspi erraticum</name>
    <dbReference type="NCBI Taxonomy" id="1685480"/>
    <lineage>
        <taxon>Eukaryota</taxon>
        <taxon>Viridiplantae</taxon>
        <taxon>Streptophyta</taxon>
        <taxon>Embryophyta</taxon>
        <taxon>Tracheophyta</taxon>
        <taxon>Spermatophyta</taxon>
        <taxon>Magnoliopsida</taxon>
        <taxon>eudicotyledons</taxon>
        <taxon>Gunneridae</taxon>
        <taxon>Pentapetalae</taxon>
        <taxon>rosids</taxon>
        <taxon>malvids</taxon>
        <taxon>Brassicales</taxon>
        <taxon>Brassicaceae</taxon>
        <taxon>Coluteocarpeae</taxon>
        <taxon>Microthlaspi</taxon>
    </lineage>
</organism>
<dbReference type="EMBL" id="CACVBM020000477">
    <property type="protein sequence ID" value="CAA7019669.1"/>
    <property type="molecule type" value="Genomic_DNA"/>
</dbReference>
<dbReference type="InterPro" id="IPR002182">
    <property type="entry name" value="NB-ARC"/>
</dbReference>
<feature type="domain" description="NB-ARC" evidence="2">
    <location>
        <begin position="127"/>
        <end position="184"/>
    </location>
</feature>
<dbReference type="InterPro" id="IPR027417">
    <property type="entry name" value="P-loop_NTPase"/>
</dbReference>
<name>A0A6D2KBL1_9BRAS</name>
<protein>
    <recommendedName>
        <fullName evidence="2">NB-ARC domain-containing protein</fullName>
    </recommendedName>
</protein>
<keyword evidence="5" id="KW-1185">Reference proteome</keyword>
<gene>
    <name evidence="4" type="ORF">MERR_LOCUS41618</name>
    <name evidence="3" type="ORF">MERR_LOCUS6904</name>
</gene>
<dbReference type="EMBL" id="CACVBM020001573">
    <property type="protein sequence ID" value="CAA7054382.1"/>
    <property type="molecule type" value="Genomic_DNA"/>
</dbReference>
<dbReference type="InterPro" id="IPR050905">
    <property type="entry name" value="Plant_NBS-LRR"/>
</dbReference>
<evidence type="ECO:0000313" key="4">
    <source>
        <dbReference type="EMBL" id="CAA7054382.1"/>
    </source>
</evidence>
<proteinExistence type="predicted"/>